<dbReference type="Gene3D" id="3.40.50.1110">
    <property type="entry name" value="SGNH hydrolase"/>
    <property type="match status" value="1"/>
</dbReference>
<dbReference type="GO" id="GO:0016787">
    <property type="term" value="F:hydrolase activity"/>
    <property type="evidence" value="ECO:0007669"/>
    <property type="project" value="UniProtKB-KW"/>
</dbReference>
<protein>
    <submittedName>
        <fullName evidence="2">SGNH/GDSL hydrolase family protein</fullName>
    </submittedName>
</protein>
<dbReference type="InterPro" id="IPR053140">
    <property type="entry name" value="GDSL_Rv0518-like"/>
</dbReference>
<dbReference type="PANTHER" id="PTHR43784">
    <property type="entry name" value="GDSL-LIKE LIPASE/ACYLHYDROLASE, PUTATIVE (AFU_ORTHOLOGUE AFUA_2G00820)-RELATED"/>
    <property type="match status" value="1"/>
</dbReference>
<sequence length="425" mass="46477">MRNKKNDRTKVDHLFSDSRGGMMVLLALLFVISSCTNSANNSAGQNRSWIGTWSSSQQLVEPRNMPPEPGLENNTLRQVVHVSLGGDSLRVTFSNTYGNAPLTLNEVHLAVSDDSSAIRPETDQTLYFDGKKQVTINPDTTATTDPFAFDLQPQSNVTITIHYGQVPSDLTGHPGSRTTSYVVEGNQLSATAFDSSGQKNRWYTIRSIEVLAPDSAASVIALGNSITDGRSSGINKQARWTDYLARRLQANPETSHISVLNQGIGGNCVLKDCLGPSALSRFQEDVLNQPKAKWLIIMEGVNDIGGSQGAEGAAQVAENLIDAYKTMIDKAHDHDMKIYGATITPFGGSFYDSPPKREVWKKVNEWIRTSGHFDAVIDFAAALRDPEQPTRLLPKADSGDHLHPSPQGYQMMAKAIDLKLFKKDS</sequence>
<accession>A0ABT3PUH7</accession>
<dbReference type="EMBL" id="JAJNDC010000001">
    <property type="protein sequence ID" value="MCW9711497.1"/>
    <property type="molecule type" value="Genomic_DNA"/>
</dbReference>
<dbReference type="InterPro" id="IPR013830">
    <property type="entry name" value="SGNH_hydro"/>
</dbReference>
<comment type="caution">
    <text evidence="2">The sequence shown here is derived from an EMBL/GenBank/DDBJ whole genome shotgun (WGS) entry which is preliminary data.</text>
</comment>
<organism evidence="2 3">
    <name type="scientific">Fodinibius salicampi</name>
    <dbReference type="NCBI Taxonomy" id="1920655"/>
    <lineage>
        <taxon>Bacteria</taxon>
        <taxon>Pseudomonadati</taxon>
        <taxon>Balneolota</taxon>
        <taxon>Balneolia</taxon>
        <taxon>Balneolales</taxon>
        <taxon>Balneolaceae</taxon>
        <taxon>Fodinibius</taxon>
    </lineage>
</organism>
<name>A0ABT3PUH7_9BACT</name>
<dbReference type="CDD" id="cd01830">
    <property type="entry name" value="XynE_like"/>
    <property type="match status" value="1"/>
</dbReference>
<evidence type="ECO:0000313" key="2">
    <source>
        <dbReference type="EMBL" id="MCW9711497.1"/>
    </source>
</evidence>
<dbReference type="PANTHER" id="PTHR43784:SF2">
    <property type="entry name" value="GDSL-LIKE LIPASE_ACYLHYDROLASE, PUTATIVE (AFU_ORTHOLOGUE AFUA_2G00820)-RELATED"/>
    <property type="match status" value="1"/>
</dbReference>
<evidence type="ECO:0000313" key="3">
    <source>
        <dbReference type="Proteomes" id="UP001207337"/>
    </source>
</evidence>
<keyword evidence="2" id="KW-0378">Hydrolase</keyword>
<dbReference type="Proteomes" id="UP001207337">
    <property type="component" value="Unassembled WGS sequence"/>
</dbReference>
<feature type="domain" description="SGNH hydrolase-type esterase" evidence="1">
    <location>
        <begin position="221"/>
        <end position="410"/>
    </location>
</feature>
<proteinExistence type="predicted"/>
<dbReference type="SUPFAM" id="SSF52266">
    <property type="entry name" value="SGNH hydrolase"/>
    <property type="match status" value="1"/>
</dbReference>
<dbReference type="Pfam" id="PF13472">
    <property type="entry name" value="Lipase_GDSL_2"/>
    <property type="match status" value="1"/>
</dbReference>
<evidence type="ECO:0000259" key="1">
    <source>
        <dbReference type="Pfam" id="PF13472"/>
    </source>
</evidence>
<dbReference type="PROSITE" id="PS51257">
    <property type="entry name" value="PROKAR_LIPOPROTEIN"/>
    <property type="match status" value="1"/>
</dbReference>
<dbReference type="InterPro" id="IPR036514">
    <property type="entry name" value="SGNH_hydro_sf"/>
</dbReference>
<gene>
    <name evidence="2" type="ORF">LQ318_01155</name>
</gene>
<keyword evidence="3" id="KW-1185">Reference proteome</keyword>
<dbReference type="RefSeq" id="WP_265786763.1">
    <property type="nucleotide sequence ID" value="NZ_BAABRS010000001.1"/>
</dbReference>
<reference evidence="2 3" key="1">
    <citation type="submission" date="2021-11" db="EMBL/GenBank/DDBJ databases">
        <title>Aliifidinibius sp. nov., a new bacterium isolated from saline soil.</title>
        <authorList>
            <person name="Galisteo C."/>
            <person name="De La Haba R."/>
            <person name="Sanchez-Porro C."/>
            <person name="Ventosa A."/>
        </authorList>
    </citation>
    <scope>NUCLEOTIDE SEQUENCE [LARGE SCALE GENOMIC DNA]</scope>
    <source>
        <strain evidence="2 3">KACC 190600</strain>
    </source>
</reference>